<sequence>MPPFLGELMIGLTKPTLGAAYIEGMDIRTDMDRIYTCMGVCPQHDLHWDSLTGREHLLFYGRLKNLKGDALTQAVEESLKEVNLFNGGVPDKQAGRYSGSMKQRLSVAISLIGDPKLKARYGGTNIFTMTTSSALDEKVENLVMGLSPNAKMIYSMSGTQKFNIPKNEVEISDAFQAVEDAKRRYQVTAWGLTDTTMEDVFINSHARGSSLQLLDNAIVGRTVCRDLS</sequence>
<accession>A0A2I0JUZ9</accession>
<dbReference type="Pfam" id="PF24526">
    <property type="entry name" value="ABCA12_C"/>
    <property type="match status" value="1"/>
</dbReference>
<dbReference type="GO" id="GO:0005524">
    <property type="term" value="F:ATP binding"/>
    <property type="evidence" value="ECO:0007669"/>
    <property type="project" value="InterPro"/>
</dbReference>
<keyword evidence="4" id="KW-1185">Reference proteome</keyword>
<dbReference type="InterPro" id="IPR026082">
    <property type="entry name" value="ABCA"/>
</dbReference>
<protein>
    <recommendedName>
        <fullName evidence="2">ABC transporter domain-containing protein</fullName>
    </recommendedName>
</protein>
<comment type="caution">
    <text evidence="3">The sequence shown here is derived from an EMBL/GenBank/DDBJ whole genome shotgun (WGS) entry which is preliminary data.</text>
</comment>
<dbReference type="GO" id="GO:0016020">
    <property type="term" value="C:membrane"/>
    <property type="evidence" value="ECO:0007669"/>
    <property type="project" value="InterPro"/>
</dbReference>
<dbReference type="Pfam" id="PF00005">
    <property type="entry name" value="ABC_tran"/>
    <property type="match status" value="1"/>
</dbReference>
<comment type="similarity">
    <text evidence="1">Belongs to the ABC transporter superfamily. ABCA family. CPR flippase (TC 3.A.1.211) subfamily.</text>
</comment>
<dbReference type="GO" id="GO:0140359">
    <property type="term" value="F:ABC-type transporter activity"/>
    <property type="evidence" value="ECO:0007669"/>
    <property type="project" value="InterPro"/>
</dbReference>
<dbReference type="EMBL" id="PGOL01001187">
    <property type="protein sequence ID" value="PKI60147.1"/>
    <property type="molecule type" value="Genomic_DNA"/>
</dbReference>
<proteinExistence type="inferred from homology"/>
<evidence type="ECO:0000256" key="1">
    <source>
        <dbReference type="ARBA" id="ARBA00008526"/>
    </source>
</evidence>
<dbReference type="Gene3D" id="3.40.50.300">
    <property type="entry name" value="P-loop containing nucleotide triphosphate hydrolases"/>
    <property type="match status" value="1"/>
</dbReference>
<dbReference type="InterPro" id="IPR003439">
    <property type="entry name" value="ABC_transporter-like_ATP-bd"/>
</dbReference>
<evidence type="ECO:0000259" key="2">
    <source>
        <dbReference type="Pfam" id="PF00005"/>
    </source>
</evidence>
<dbReference type="AlphaFoldDB" id="A0A2I0JUZ9"/>
<dbReference type="InterPro" id="IPR027417">
    <property type="entry name" value="P-loop_NTPase"/>
</dbReference>
<evidence type="ECO:0000313" key="3">
    <source>
        <dbReference type="EMBL" id="PKI60147.1"/>
    </source>
</evidence>
<dbReference type="PANTHER" id="PTHR19229:SF154">
    <property type="entry name" value="ABC TRANSPORTER A FAMILY MEMBER 3-RELATED"/>
    <property type="match status" value="1"/>
</dbReference>
<feature type="domain" description="ABC transporter" evidence="2">
    <location>
        <begin position="7"/>
        <end position="117"/>
    </location>
</feature>
<name>A0A2I0JUZ9_PUNGR</name>
<organism evidence="3 4">
    <name type="scientific">Punica granatum</name>
    <name type="common">Pomegranate</name>
    <dbReference type="NCBI Taxonomy" id="22663"/>
    <lineage>
        <taxon>Eukaryota</taxon>
        <taxon>Viridiplantae</taxon>
        <taxon>Streptophyta</taxon>
        <taxon>Embryophyta</taxon>
        <taxon>Tracheophyta</taxon>
        <taxon>Spermatophyta</taxon>
        <taxon>Magnoliopsida</taxon>
        <taxon>eudicotyledons</taxon>
        <taxon>Gunneridae</taxon>
        <taxon>Pentapetalae</taxon>
        <taxon>rosids</taxon>
        <taxon>malvids</taxon>
        <taxon>Myrtales</taxon>
        <taxon>Lythraceae</taxon>
        <taxon>Punica</taxon>
    </lineage>
</organism>
<dbReference type="GO" id="GO:0005319">
    <property type="term" value="F:lipid transporter activity"/>
    <property type="evidence" value="ECO:0007669"/>
    <property type="project" value="TreeGrafter"/>
</dbReference>
<dbReference type="STRING" id="22663.A0A2I0JUZ9"/>
<dbReference type="PANTHER" id="PTHR19229">
    <property type="entry name" value="ATP-BINDING CASSETTE TRANSPORTER SUBFAMILY A ABCA"/>
    <property type="match status" value="1"/>
</dbReference>
<dbReference type="SUPFAM" id="SSF52540">
    <property type="entry name" value="P-loop containing nucleoside triphosphate hydrolases"/>
    <property type="match status" value="1"/>
</dbReference>
<dbReference type="GO" id="GO:0016887">
    <property type="term" value="F:ATP hydrolysis activity"/>
    <property type="evidence" value="ECO:0007669"/>
    <property type="project" value="InterPro"/>
</dbReference>
<gene>
    <name evidence="3" type="ORF">CRG98_019491</name>
</gene>
<reference evidence="3 4" key="1">
    <citation type="submission" date="2017-11" db="EMBL/GenBank/DDBJ databases">
        <title>De-novo sequencing of pomegranate (Punica granatum L.) genome.</title>
        <authorList>
            <person name="Akparov Z."/>
            <person name="Amiraslanov A."/>
            <person name="Hajiyeva S."/>
            <person name="Abbasov M."/>
            <person name="Kaur K."/>
            <person name="Hamwieh A."/>
            <person name="Solovyev V."/>
            <person name="Salamov A."/>
            <person name="Braich B."/>
            <person name="Kosarev P."/>
            <person name="Mahmoud A."/>
            <person name="Hajiyev E."/>
            <person name="Babayeva S."/>
            <person name="Izzatullayeva V."/>
            <person name="Mammadov A."/>
            <person name="Mammadov A."/>
            <person name="Sharifova S."/>
            <person name="Ojaghi J."/>
            <person name="Eynullazada K."/>
            <person name="Bayramov B."/>
            <person name="Abdulazimova A."/>
            <person name="Shahmuradov I."/>
        </authorList>
    </citation>
    <scope>NUCLEOTIDE SEQUENCE [LARGE SCALE GENOMIC DNA]</scope>
    <source>
        <strain evidence="4">cv. AG2017</strain>
        <tissue evidence="3">Leaf</tissue>
    </source>
</reference>
<evidence type="ECO:0000313" key="4">
    <source>
        <dbReference type="Proteomes" id="UP000233551"/>
    </source>
</evidence>
<dbReference type="Proteomes" id="UP000233551">
    <property type="component" value="Unassembled WGS sequence"/>
</dbReference>